<evidence type="ECO:0000256" key="1">
    <source>
        <dbReference type="ARBA" id="ARBA00004604"/>
    </source>
</evidence>
<proteinExistence type="inferred from homology"/>
<reference evidence="7 8" key="1">
    <citation type="journal article" date="2004" name="Nature">
        <title>Genome sequence of the ultrasmall unicellular red alga Cyanidioschyzon merolae 10D.</title>
        <authorList>
            <person name="Matsuzaki M."/>
            <person name="Misumi O."/>
            <person name="Shin-i T."/>
            <person name="Maruyama S."/>
            <person name="Takahara M."/>
            <person name="Miyagishima S."/>
            <person name="Mori T."/>
            <person name="Nishida K."/>
            <person name="Yagisawa F."/>
            <person name="Nishida K."/>
            <person name="Yoshida Y."/>
            <person name="Nishimura Y."/>
            <person name="Nakao S."/>
            <person name="Kobayashi T."/>
            <person name="Momoyama Y."/>
            <person name="Higashiyama T."/>
            <person name="Minoda A."/>
            <person name="Sano M."/>
            <person name="Nomoto H."/>
            <person name="Oishi K."/>
            <person name="Hayashi H."/>
            <person name="Ohta F."/>
            <person name="Nishizaka S."/>
            <person name="Haga S."/>
            <person name="Miura S."/>
            <person name="Morishita T."/>
            <person name="Kabeya Y."/>
            <person name="Terasawa K."/>
            <person name="Suzuki Y."/>
            <person name="Ishii Y."/>
            <person name="Asakawa S."/>
            <person name="Takano H."/>
            <person name="Ohta N."/>
            <person name="Kuroiwa H."/>
            <person name="Tanaka K."/>
            <person name="Shimizu N."/>
            <person name="Sugano S."/>
            <person name="Sato N."/>
            <person name="Nozaki H."/>
            <person name="Ogasawara N."/>
            <person name="Kohara Y."/>
            <person name="Kuroiwa T."/>
        </authorList>
    </citation>
    <scope>NUCLEOTIDE SEQUENCE [LARGE SCALE GENOMIC DNA]</scope>
    <source>
        <strain evidence="7 8">10D</strain>
    </source>
</reference>
<comment type="subcellular location">
    <subcellularLocation>
        <location evidence="1">Nucleus</location>
        <location evidence="1">Nucleolus</location>
    </subcellularLocation>
</comment>
<feature type="region of interest" description="Disordered" evidence="6">
    <location>
        <begin position="224"/>
        <end position="249"/>
    </location>
</feature>
<evidence type="ECO:0000256" key="5">
    <source>
        <dbReference type="ARBA" id="ARBA00023242"/>
    </source>
</evidence>
<feature type="region of interest" description="Disordered" evidence="6">
    <location>
        <begin position="309"/>
        <end position="336"/>
    </location>
</feature>
<comment type="similarity">
    <text evidence="2">Belongs to the eukaryotic RPA49/POLR1E RNA polymerase subunit family.</text>
</comment>
<keyword evidence="3" id="KW-0240">DNA-directed RNA polymerase</keyword>
<name>M1V4T5_CYAM1</name>
<keyword evidence="5" id="KW-0539">Nucleus</keyword>
<dbReference type="PANTHER" id="PTHR14440">
    <property type="entry name" value="DNA-DIRECTED RNA POLYMERASE I SUBUNIT RPA49"/>
    <property type="match status" value="1"/>
</dbReference>
<evidence type="ECO:0000313" key="8">
    <source>
        <dbReference type="Proteomes" id="UP000007014"/>
    </source>
</evidence>
<accession>M1V4T5</accession>
<protein>
    <submittedName>
        <fullName evidence="7">Uncharacterized protein</fullName>
    </submittedName>
</protein>
<dbReference type="InterPro" id="IPR009668">
    <property type="entry name" value="RNA_pol-assoc_fac_A49-like"/>
</dbReference>
<dbReference type="GO" id="GO:0005730">
    <property type="term" value="C:nucleolus"/>
    <property type="evidence" value="ECO:0007669"/>
    <property type="project" value="UniProtKB-SubCell"/>
</dbReference>
<evidence type="ECO:0000256" key="4">
    <source>
        <dbReference type="ARBA" id="ARBA00023163"/>
    </source>
</evidence>
<dbReference type="GO" id="GO:0003677">
    <property type="term" value="F:DNA binding"/>
    <property type="evidence" value="ECO:0007669"/>
    <property type="project" value="InterPro"/>
</dbReference>
<dbReference type="AlphaFoldDB" id="M1V4T5"/>
<feature type="compositionally biased region" description="Low complexity" evidence="6">
    <location>
        <begin position="322"/>
        <end position="336"/>
    </location>
</feature>
<evidence type="ECO:0000256" key="3">
    <source>
        <dbReference type="ARBA" id="ARBA00022478"/>
    </source>
</evidence>
<evidence type="ECO:0000256" key="2">
    <source>
        <dbReference type="ARBA" id="ARBA00009430"/>
    </source>
</evidence>
<dbReference type="GO" id="GO:0006351">
    <property type="term" value="P:DNA-templated transcription"/>
    <property type="evidence" value="ECO:0007669"/>
    <property type="project" value="InterPro"/>
</dbReference>
<evidence type="ECO:0000256" key="6">
    <source>
        <dbReference type="SAM" id="MobiDB-lite"/>
    </source>
</evidence>
<feature type="compositionally biased region" description="Polar residues" evidence="6">
    <location>
        <begin position="309"/>
        <end position="321"/>
    </location>
</feature>
<keyword evidence="4" id="KW-0804">Transcription</keyword>
<dbReference type="Gramene" id="CMG151CT">
    <property type="protein sequence ID" value="CMG151CT"/>
    <property type="gene ID" value="CMG151C"/>
</dbReference>
<evidence type="ECO:0000313" key="7">
    <source>
        <dbReference type="EMBL" id="BAM79655.1"/>
    </source>
</evidence>
<dbReference type="HOGENOM" id="CLU_537895_0_0_1"/>
<dbReference type="EMBL" id="AP006489">
    <property type="protein sequence ID" value="BAM79655.1"/>
    <property type="molecule type" value="Genomic_DNA"/>
</dbReference>
<gene>
    <name evidence="7" type="ORF">CYME_CMG151C</name>
</gene>
<dbReference type="Proteomes" id="UP000007014">
    <property type="component" value="Chromosome 7"/>
</dbReference>
<dbReference type="Pfam" id="PF06870">
    <property type="entry name" value="RNA_pol_I_A49"/>
    <property type="match status" value="1"/>
</dbReference>
<organism evidence="7 8">
    <name type="scientific">Cyanidioschyzon merolae (strain NIES-3377 / 10D)</name>
    <name type="common">Unicellular red alga</name>
    <dbReference type="NCBI Taxonomy" id="280699"/>
    <lineage>
        <taxon>Eukaryota</taxon>
        <taxon>Rhodophyta</taxon>
        <taxon>Bangiophyceae</taxon>
        <taxon>Cyanidiales</taxon>
        <taxon>Cyanidiaceae</taxon>
        <taxon>Cyanidioschyzon</taxon>
    </lineage>
</organism>
<dbReference type="KEGG" id="cme:CYME_CMG151C"/>
<keyword evidence="8" id="KW-1185">Reference proteome</keyword>
<dbReference type="RefSeq" id="XP_005535941.1">
    <property type="nucleotide sequence ID" value="XM_005535884.1"/>
</dbReference>
<dbReference type="GO" id="GO:0000428">
    <property type="term" value="C:DNA-directed RNA polymerase complex"/>
    <property type="evidence" value="ECO:0007669"/>
    <property type="project" value="UniProtKB-KW"/>
</dbReference>
<sequence length="507" mass="55730">MDSEEKRWRVRVVQDAAQRKVLLRFLGCTEARCPLGPLRWQRDQRNRVQLETSTVSFEGPLVELDGPWEAGAWRTARLEASAGRKATSGQHVLIFVDAAAQELQIVPIASTATLRAGSSNTVSSLVPSLALQQNSGETAAADGAQLPDELAVQSQASREAHEARNALIAAFGSKRQKRARALSLARHVTNENVQAAEAAVQGDATDDDAGDSLNQHVTDVVERGPSDHVRKRDAISREAPPPSLREATTESVRLVPPYNSEATTPETAYPLLGGCLPSRFFSAYKSNATELESLGSDMKYAKSLREQFTSSRKTADTETATSLEQPPASAAAEALPSTTASVGSNPLLQRCTHLYLWILLECYHRWPRQLRVPASREHGLSGDTADVPEPLRWLPSWLGKLLLEIFTQADSTETKRIVEKERMLHHILVLYLHCSGFQDQPVDALAEALRLPPARCATYFKYMGLSVRRVRSAAPNSPSGANRSGLFVSLDRLPLQFPRAVRRQRLP</sequence>
<dbReference type="OrthoDB" id="10514412at2759"/>
<reference evidence="7 8" key="2">
    <citation type="journal article" date="2007" name="BMC Biol.">
        <title>A 100%-complete sequence reveals unusually simple genomic features in the hot-spring red alga Cyanidioschyzon merolae.</title>
        <authorList>
            <person name="Nozaki H."/>
            <person name="Takano H."/>
            <person name="Misumi O."/>
            <person name="Terasawa K."/>
            <person name="Matsuzaki M."/>
            <person name="Maruyama S."/>
            <person name="Nishida K."/>
            <person name="Yagisawa F."/>
            <person name="Yoshida Y."/>
            <person name="Fujiwara T."/>
            <person name="Takio S."/>
            <person name="Tamura K."/>
            <person name="Chung S.J."/>
            <person name="Nakamura S."/>
            <person name="Kuroiwa H."/>
            <person name="Tanaka K."/>
            <person name="Sato N."/>
            <person name="Kuroiwa T."/>
        </authorList>
    </citation>
    <scope>NUCLEOTIDE SEQUENCE [LARGE SCALE GENOMIC DNA]</scope>
    <source>
        <strain evidence="7 8">10D</strain>
    </source>
</reference>
<dbReference type="GeneID" id="16993194"/>
<feature type="compositionally biased region" description="Basic and acidic residues" evidence="6">
    <location>
        <begin position="224"/>
        <end position="236"/>
    </location>
</feature>